<name>A0A2S1R5Y5_9ACTN</name>
<reference evidence="3 4" key="1">
    <citation type="submission" date="2016-04" db="EMBL/GenBank/DDBJ databases">
        <title>Complete genome sequence of Dietzia lutea YIM 80766T, a strain isolated from desert soil in Egypt.</title>
        <authorList>
            <person name="Zhao J."/>
            <person name="Hu B."/>
            <person name="Geng S."/>
            <person name="Nie Y."/>
            <person name="Tang Y."/>
        </authorList>
    </citation>
    <scope>NUCLEOTIDE SEQUENCE [LARGE SCALE GENOMIC DNA]</scope>
    <source>
        <strain evidence="3 4">YIM 80766</strain>
    </source>
</reference>
<dbReference type="KEGG" id="dlu:A6035_05315"/>
<dbReference type="RefSeq" id="WP_108846931.1">
    <property type="nucleotide sequence ID" value="NZ_CP015449.1"/>
</dbReference>
<dbReference type="EMBL" id="CP015449">
    <property type="protein sequence ID" value="AWH91672.1"/>
    <property type="molecule type" value="Genomic_DNA"/>
</dbReference>
<evidence type="ECO:0000256" key="2">
    <source>
        <dbReference type="SAM" id="Phobius"/>
    </source>
</evidence>
<organism evidence="3 4">
    <name type="scientific">Dietzia lutea</name>
    <dbReference type="NCBI Taxonomy" id="546160"/>
    <lineage>
        <taxon>Bacteria</taxon>
        <taxon>Bacillati</taxon>
        <taxon>Actinomycetota</taxon>
        <taxon>Actinomycetes</taxon>
        <taxon>Mycobacteriales</taxon>
        <taxon>Dietziaceae</taxon>
        <taxon>Dietzia</taxon>
    </lineage>
</organism>
<dbReference type="AlphaFoldDB" id="A0A2S1R5Y5"/>
<feature type="region of interest" description="Disordered" evidence="1">
    <location>
        <begin position="106"/>
        <end position="139"/>
    </location>
</feature>
<evidence type="ECO:0000313" key="4">
    <source>
        <dbReference type="Proteomes" id="UP000244928"/>
    </source>
</evidence>
<keyword evidence="2" id="KW-0472">Membrane</keyword>
<proteinExistence type="predicted"/>
<accession>A0A2S1R5Y5</accession>
<dbReference type="Proteomes" id="UP000244928">
    <property type="component" value="Chromosome"/>
</dbReference>
<keyword evidence="2" id="KW-1133">Transmembrane helix</keyword>
<dbReference type="OrthoDB" id="5187941at2"/>
<feature type="transmembrane region" description="Helical" evidence="2">
    <location>
        <begin position="69"/>
        <end position="87"/>
    </location>
</feature>
<gene>
    <name evidence="3" type="ORF">A6035_05315</name>
</gene>
<evidence type="ECO:0000256" key="1">
    <source>
        <dbReference type="SAM" id="MobiDB-lite"/>
    </source>
</evidence>
<feature type="transmembrane region" description="Helical" evidence="2">
    <location>
        <begin position="36"/>
        <end position="57"/>
    </location>
</feature>
<protein>
    <submittedName>
        <fullName evidence="3">Uncharacterized protein</fullName>
    </submittedName>
</protein>
<feature type="region of interest" description="Disordered" evidence="1">
    <location>
        <begin position="1"/>
        <end position="25"/>
    </location>
</feature>
<keyword evidence="4" id="KW-1185">Reference proteome</keyword>
<sequence>MSDTLSSRATGGGSRATGAEAASADPAPVTVKHRPAWIAFVILGAIVCVGMGLWQLARYQEASGTVQNLGYTFMWPFLGGFLIYAYLKYVRMEAAEDDWASVAEGAAGARGADDDDDDEPDHRAKDLPTGGKNGSGRDRFGVLTEIPADLLPTRRPAADEGARDEGLDAYNAYLAELARKDRAAGGNHQERSAS</sequence>
<evidence type="ECO:0000313" key="3">
    <source>
        <dbReference type="EMBL" id="AWH91672.1"/>
    </source>
</evidence>
<keyword evidence="2" id="KW-0812">Transmembrane</keyword>